<dbReference type="EMBL" id="CAJVPV010003127">
    <property type="protein sequence ID" value="CAG8543982.1"/>
    <property type="molecule type" value="Genomic_DNA"/>
</dbReference>
<evidence type="ECO:0000313" key="2">
    <source>
        <dbReference type="EMBL" id="CAG8543982.1"/>
    </source>
</evidence>
<gene>
    <name evidence="2" type="ORF">AMORRO_LOCUS5262</name>
</gene>
<proteinExistence type="predicted"/>
<sequence length="153" mass="17547">MPHGQKNEQGLIREMILFKEEKHMTEISENLIHSNKETSIIPSIIAMSQLLPDNRDIISLYKNVCDAKVDAIKANQEETLYHFAKKPDIEFTDDSSDVDETKVEICKKILEKYPIGPEKSLLDVSNDQDPGYECHFEDTYNNNENDSQSKNAN</sequence>
<reference evidence="2" key="1">
    <citation type="submission" date="2021-06" db="EMBL/GenBank/DDBJ databases">
        <authorList>
            <person name="Kallberg Y."/>
            <person name="Tangrot J."/>
            <person name="Rosling A."/>
        </authorList>
    </citation>
    <scope>NUCLEOTIDE SEQUENCE</scope>
    <source>
        <strain evidence="2">CL551</strain>
    </source>
</reference>
<protein>
    <submittedName>
        <fullName evidence="2">13389_t:CDS:1</fullName>
    </submittedName>
</protein>
<evidence type="ECO:0000313" key="3">
    <source>
        <dbReference type="Proteomes" id="UP000789342"/>
    </source>
</evidence>
<organism evidence="2 3">
    <name type="scientific">Acaulospora morrowiae</name>
    <dbReference type="NCBI Taxonomy" id="94023"/>
    <lineage>
        <taxon>Eukaryota</taxon>
        <taxon>Fungi</taxon>
        <taxon>Fungi incertae sedis</taxon>
        <taxon>Mucoromycota</taxon>
        <taxon>Glomeromycotina</taxon>
        <taxon>Glomeromycetes</taxon>
        <taxon>Diversisporales</taxon>
        <taxon>Acaulosporaceae</taxon>
        <taxon>Acaulospora</taxon>
    </lineage>
</organism>
<keyword evidence="3" id="KW-1185">Reference proteome</keyword>
<feature type="non-terminal residue" evidence="2">
    <location>
        <position position="1"/>
    </location>
</feature>
<dbReference type="AlphaFoldDB" id="A0A9N9AT70"/>
<feature type="compositionally biased region" description="Polar residues" evidence="1">
    <location>
        <begin position="139"/>
        <end position="153"/>
    </location>
</feature>
<dbReference type="Proteomes" id="UP000789342">
    <property type="component" value="Unassembled WGS sequence"/>
</dbReference>
<accession>A0A9N9AT70</accession>
<feature type="region of interest" description="Disordered" evidence="1">
    <location>
        <begin position="119"/>
        <end position="153"/>
    </location>
</feature>
<dbReference type="OrthoDB" id="10568426at2759"/>
<name>A0A9N9AT70_9GLOM</name>
<evidence type="ECO:0000256" key="1">
    <source>
        <dbReference type="SAM" id="MobiDB-lite"/>
    </source>
</evidence>
<comment type="caution">
    <text evidence="2">The sequence shown here is derived from an EMBL/GenBank/DDBJ whole genome shotgun (WGS) entry which is preliminary data.</text>
</comment>